<evidence type="ECO:0000313" key="6">
    <source>
        <dbReference type="Proteomes" id="UP000228689"/>
    </source>
</evidence>
<dbReference type="Gene3D" id="2.60.120.1000">
    <property type="match status" value="1"/>
</dbReference>
<dbReference type="EMBL" id="PFMC01000058">
    <property type="protein sequence ID" value="PIY94744.1"/>
    <property type="molecule type" value="Genomic_DNA"/>
</dbReference>
<keyword evidence="1" id="KW-0732">Signal</keyword>
<keyword evidence="3" id="KW-0812">Transmembrane</keyword>
<dbReference type="Pfam" id="PF10102">
    <property type="entry name" value="DUF2341"/>
    <property type="match status" value="1"/>
</dbReference>
<name>A0A2M7RDJ7_9BACT</name>
<dbReference type="InterPro" id="IPR018765">
    <property type="entry name" value="DUF2341"/>
</dbReference>
<dbReference type="PANTHER" id="PTHR42535">
    <property type="entry name" value="OOKINETE PROTEIN, PUTATIVE-RELATED"/>
    <property type="match status" value="1"/>
</dbReference>
<evidence type="ECO:0000259" key="4">
    <source>
        <dbReference type="PROSITE" id="PS51406"/>
    </source>
</evidence>
<dbReference type="InterPro" id="IPR036056">
    <property type="entry name" value="Fibrinogen-like_C"/>
</dbReference>
<keyword evidence="2" id="KW-1015">Disulfide bond</keyword>
<dbReference type="InterPro" id="IPR018247">
    <property type="entry name" value="EF_Hand_1_Ca_BS"/>
</dbReference>
<dbReference type="PROSITE" id="PS00018">
    <property type="entry name" value="EF_HAND_1"/>
    <property type="match status" value="1"/>
</dbReference>
<dbReference type="PROSITE" id="PS51406">
    <property type="entry name" value="FIBRINOGEN_C_2"/>
    <property type="match status" value="1"/>
</dbReference>
<organism evidence="5 6">
    <name type="scientific">Candidatus Komeilibacteria bacterium CG_4_10_14_0_8_um_filter_37_78</name>
    <dbReference type="NCBI Taxonomy" id="1974471"/>
    <lineage>
        <taxon>Bacteria</taxon>
        <taxon>Candidatus Komeiliibacteriota</taxon>
    </lineage>
</organism>
<dbReference type="Pfam" id="PF13385">
    <property type="entry name" value="Laminin_G_3"/>
    <property type="match status" value="6"/>
</dbReference>
<sequence length="1769" mass="189917">MLDKILQFIKNNLQYSLSILLIAIIIVSGLVYLIRRPDTAEAEWWNDTWLYRQTIAITNSGSAQTNTQVKILSGVDLSALVTAGKLQADLDDLRFTDINGTVLKYWIEDATDSSVDIWAFLSSAPATGASVFMYYGNVSATSDVVALGSAEYPGISCQAINKSATTTDGIYYIDPNGQESADKFQIYCDLNEDDGGWSLIMKSRADTTTFHYSSGYWTTANTYQTTDIGVNVGDSKFSIFNTFPFTSLRGCVDSPTTNCIIRTFGTDKTSALALFSEAETSSCIDTDDGGSLTFADFETVFSIDMYDGPCEGGPVFNKPDCGGGAGDDPVRWGVYTDEDITCASNNEALGWGLTNDVTAPGSAGSGGYAARMTHVGKNSWLWVREDIVSTTGHTVTAGSPASEEQGIGPVSYWKFDEGVDNTCSDGDDICDSAGSGNNGIIAGTHSWQTEDMCISGKCLQLSDGAYVDVTAMVLDLSEDHSISTWFKINQWDTYANGAGLVSGPNSRGWDDVITIYTGSINLQDDTGAGKSVSVSIGLNTWYYLTLNIKTSGIEVYLDGVYKNSTSAFSSANTFTIDRIGRAYGHDTLIGLFDEFKIYDYARTEAQVLTDYNAGLAGVSSASGVSVALGGQSSKWLSDGLVGYWKMDESSGDLVDASGNGYTGTVTGTSVVTGKYGSGRDFGTVSSSRVDIGDLSPFDFGANDFTISGWAKIDGTYSSSRGSLVNKWNTGANPGTNEFVCSVGYGANKTPHLTFASSSTSYSATSPTEISSDEWHHIVCVRRADKIFIFVDGEEMDNTDVGSLAIDNVGRSLYVGNIYNNGSYGYSFDGDLDEIRIYNRALSHREVKDLYNWAPGPIGYWNFQEGSGTTTTYDRSGNGNNGTMNGSMTEDDWVLGKVGSALDFDGGDDYISGASNLGLLGDAQFTMSAWMKWTGDSWSTGYPSIIGNNSTGTTNQGLSLTMKDGKPAVDFWTNRFRATSALSVDTWYHIAVTKTPGVISTTSIIYVNGVVVAGAVEGSDTTPSIVDAVPVIARLDATRWFEGVIDEVKIYDYVRTPKQIVSDMNAGHPAGGSPVGSQTAYWKFDEGYGTTIYDSSGHSNTGAFNNDTTWVNEGKFGKAVYLDGDADYITITEDSIQQDYSEMTVSAWIKPTLADHGRVLMGSGTNSFYYKIQTTSNDMCAALYQGGVSTDWQCSGVGITLNEWTYVSFTFDSVTGIIKHYINGKYVAQNSTTTGSTDCSATEFYIGYDGTYYFHGYIDELKVYNFILTDDEVLIDYNQGASIVLGAGGTDSAGNSDNSAARTYCIPGDTATCDPPAGEWKLDEKTGSSAYDTSNNENTGTISNGTWKSAADCIKGACMLFDGDDKILVSDDSALDLTTTGTVSVWAKINSYTNGQYPHIVGKGASAGWDSNGYAIWIYSDTAVRGELDDEAQTPSNDYVSFGKPSTGEWHQYVMTWDGSTIYAYLDGALSTATPSSDTQRFPVPNTAVNLEMGARSHYFNGQIDDVKLYNYARTAAQVAWDYNRGAPIGWWKMDECSGTIINDWAPNSNGGYNGNNGTLTIGGTGSQTVVGDCEIAGSAWDNGETGVINSSMSFDGTDDYFTVANDSLLNPGVGDFSFTMWVKNTGNDTAINSLITRYSGGDGYLFRITAVGIPQIQIYGDTTQIVTSSTTDIGADSTWHHLAFTVDRDSATGLDIYIDGVESAYSAQGDISALNGVTIAPSSSLFIGLEYDGSSFPFAGQIDDVRIFNYDLTSAQIKTIMNNGAVNFK</sequence>
<feature type="transmembrane region" description="Helical" evidence="3">
    <location>
        <begin position="12"/>
        <end position="34"/>
    </location>
</feature>
<evidence type="ECO:0000313" key="5">
    <source>
        <dbReference type="EMBL" id="PIY94744.1"/>
    </source>
</evidence>
<dbReference type="InterPro" id="IPR002181">
    <property type="entry name" value="Fibrinogen_a/b/g_C_dom"/>
</dbReference>
<dbReference type="SMART" id="SM00560">
    <property type="entry name" value="LamGL"/>
    <property type="match status" value="5"/>
</dbReference>
<evidence type="ECO:0000256" key="2">
    <source>
        <dbReference type="ARBA" id="ARBA00023157"/>
    </source>
</evidence>
<reference evidence="6" key="1">
    <citation type="submission" date="2017-09" db="EMBL/GenBank/DDBJ databases">
        <title>Depth-based differentiation of microbial function through sediment-hosted aquifers and enrichment of novel symbionts in the deep terrestrial subsurface.</title>
        <authorList>
            <person name="Probst A.J."/>
            <person name="Ladd B."/>
            <person name="Jarett J.K."/>
            <person name="Geller-Mcgrath D.E."/>
            <person name="Sieber C.M.K."/>
            <person name="Emerson J.B."/>
            <person name="Anantharaman K."/>
            <person name="Thomas B.C."/>
            <person name="Malmstrom R."/>
            <person name="Stieglmeier M."/>
            <person name="Klingl A."/>
            <person name="Woyke T."/>
            <person name="Ryan C.M."/>
            <person name="Banfield J.F."/>
        </authorList>
    </citation>
    <scope>NUCLEOTIDE SEQUENCE [LARGE SCALE GENOMIC DNA]</scope>
</reference>
<proteinExistence type="predicted"/>
<dbReference type="Proteomes" id="UP000228689">
    <property type="component" value="Unassembled WGS sequence"/>
</dbReference>
<dbReference type="Pfam" id="PF00147">
    <property type="entry name" value="Fibrinogen_C"/>
    <property type="match status" value="1"/>
</dbReference>
<dbReference type="SUPFAM" id="SSF49899">
    <property type="entry name" value="Concanavalin A-like lectins/glucanases"/>
    <property type="match status" value="6"/>
</dbReference>
<evidence type="ECO:0000256" key="1">
    <source>
        <dbReference type="ARBA" id="ARBA00022729"/>
    </source>
</evidence>
<dbReference type="PANTHER" id="PTHR42535:SF2">
    <property type="entry name" value="CHROMOSOME UNDETERMINED SCAFFOLD_146, WHOLE GENOME SHOTGUN SEQUENCE"/>
    <property type="match status" value="1"/>
</dbReference>
<dbReference type="InterPro" id="IPR006558">
    <property type="entry name" value="LamG-like"/>
</dbReference>
<evidence type="ECO:0000256" key="3">
    <source>
        <dbReference type="SAM" id="Phobius"/>
    </source>
</evidence>
<dbReference type="InterPro" id="IPR013320">
    <property type="entry name" value="ConA-like_dom_sf"/>
</dbReference>
<feature type="domain" description="Fibrinogen C-terminal" evidence="4">
    <location>
        <begin position="148"/>
        <end position="206"/>
    </location>
</feature>
<comment type="caution">
    <text evidence="5">The sequence shown here is derived from an EMBL/GenBank/DDBJ whole genome shotgun (WGS) entry which is preliminary data.</text>
</comment>
<protein>
    <recommendedName>
        <fullName evidence="4">Fibrinogen C-terminal domain-containing protein</fullName>
    </recommendedName>
</protein>
<gene>
    <name evidence="5" type="ORF">COY67_02190</name>
</gene>
<dbReference type="NCBIfam" id="NF040941">
    <property type="entry name" value="GGGWT_bact"/>
    <property type="match status" value="1"/>
</dbReference>
<accession>A0A2M7RDJ7</accession>
<keyword evidence="3" id="KW-0472">Membrane</keyword>
<dbReference type="SUPFAM" id="SSF56496">
    <property type="entry name" value="Fibrinogen C-terminal domain-like"/>
    <property type="match status" value="1"/>
</dbReference>
<dbReference type="Gene3D" id="2.60.120.200">
    <property type="match status" value="6"/>
</dbReference>
<keyword evidence="3" id="KW-1133">Transmembrane helix</keyword>